<dbReference type="CDD" id="cd00056">
    <property type="entry name" value="ENDO3c"/>
    <property type="match status" value="1"/>
</dbReference>
<keyword evidence="9" id="KW-1185">Reference proteome</keyword>
<dbReference type="Proteomes" id="UP000582837">
    <property type="component" value="Unassembled WGS sequence"/>
</dbReference>
<evidence type="ECO:0000256" key="6">
    <source>
        <dbReference type="ARBA" id="ARBA00023295"/>
    </source>
</evidence>
<keyword evidence="4" id="KW-0234">DNA repair</keyword>
<evidence type="ECO:0000256" key="4">
    <source>
        <dbReference type="ARBA" id="ARBA00023204"/>
    </source>
</evidence>
<keyword evidence="8" id="KW-0540">Nuclease</keyword>
<dbReference type="PANTHER" id="PTHR43286">
    <property type="entry name" value="ENDONUCLEASE III-LIKE PROTEIN 1"/>
    <property type="match status" value="1"/>
</dbReference>
<dbReference type="FunFam" id="1.10.340.30:FF:000001">
    <property type="entry name" value="Endonuclease III"/>
    <property type="match status" value="1"/>
</dbReference>
<dbReference type="EC" id="4.2.99.18" evidence="8"/>
<dbReference type="Pfam" id="PF00730">
    <property type="entry name" value="HhH-GPD"/>
    <property type="match status" value="1"/>
</dbReference>
<dbReference type="InterPro" id="IPR003265">
    <property type="entry name" value="HhH-GPD_domain"/>
</dbReference>
<dbReference type="GO" id="GO:0140078">
    <property type="term" value="F:class I DNA-(apurinic or apyrimidinic site) endonuclease activity"/>
    <property type="evidence" value="ECO:0007669"/>
    <property type="project" value="UniProtKB-EC"/>
</dbReference>
<keyword evidence="8" id="KW-0255">Endonuclease</keyword>
<keyword evidence="3" id="KW-0378">Hydrolase</keyword>
<feature type="domain" description="HhH-GPD" evidence="7">
    <location>
        <begin position="47"/>
        <end position="194"/>
    </location>
</feature>
<dbReference type="SUPFAM" id="SSF48150">
    <property type="entry name" value="DNA-glycosylase"/>
    <property type="match status" value="1"/>
</dbReference>
<dbReference type="Gene3D" id="1.10.340.30">
    <property type="entry name" value="Hypothetical protein, domain 2"/>
    <property type="match status" value="1"/>
</dbReference>
<sequence length="221" mass="24283">MDKLPFDIDEVVRRLREAVRPFAPAALFDLADRGFGSPFQQLVACMISIRTRDEVTTPTALSLFARAATPAQVAALAVEEIDALIHDCAFHEAKAGQIAEIARRLVAEHGGELGCDEELILGFRGVGPKCANLVLGIACGVPRIGVDIHVHRVTNRWGYVAAATPEGTMRELQRVLPERYHVEINRLLVPFGKHVCTGRLPRCSTCPVLDFCRQVGVDEHR</sequence>
<dbReference type="PANTHER" id="PTHR43286:SF1">
    <property type="entry name" value="ENDONUCLEASE III-LIKE PROTEIN 1"/>
    <property type="match status" value="1"/>
</dbReference>
<dbReference type="InterPro" id="IPR023170">
    <property type="entry name" value="HhH_base_excis_C"/>
</dbReference>
<evidence type="ECO:0000256" key="3">
    <source>
        <dbReference type="ARBA" id="ARBA00022801"/>
    </source>
</evidence>
<accession>A0A841H1K4</accession>
<dbReference type="GO" id="GO:0000703">
    <property type="term" value="F:oxidized pyrimidine nucleobase lesion DNA N-glycosylase activity"/>
    <property type="evidence" value="ECO:0007669"/>
    <property type="project" value="TreeGrafter"/>
</dbReference>
<evidence type="ECO:0000256" key="5">
    <source>
        <dbReference type="ARBA" id="ARBA00023239"/>
    </source>
</evidence>
<keyword evidence="2" id="KW-0227">DNA damage</keyword>
<dbReference type="AlphaFoldDB" id="A0A841H1K4"/>
<evidence type="ECO:0000256" key="1">
    <source>
        <dbReference type="ARBA" id="ARBA00008343"/>
    </source>
</evidence>
<keyword evidence="5 8" id="KW-0456">Lyase</keyword>
<dbReference type="InterPro" id="IPR011257">
    <property type="entry name" value="DNA_glycosylase"/>
</dbReference>
<reference evidence="8 9" key="1">
    <citation type="submission" date="2020-08" db="EMBL/GenBank/DDBJ databases">
        <title>Genomic Encyclopedia of Type Strains, Phase IV (KMG-IV): sequencing the most valuable type-strain genomes for metagenomic binning, comparative biology and taxonomic classification.</title>
        <authorList>
            <person name="Goeker M."/>
        </authorList>
    </citation>
    <scope>NUCLEOTIDE SEQUENCE [LARGE SCALE GENOMIC DNA]</scope>
    <source>
        <strain evidence="8 9">DSM 29007</strain>
    </source>
</reference>
<proteinExistence type="inferred from homology"/>
<dbReference type="SMART" id="SM00478">
    <property type="entry name" value="ENDO3c"/>
    <property type="match status" value="1"/>
</dbReference>
<evidence type="ECO:0000313" key="8">
    <source>
        <dbReference type="EMBL" id="MBB6071961.1"/>
    </source>
</evidence>
<organism evidence="8 9">
    <name type="scientific">Longimicrobium terrae</name>
    <dbReference type="NCBI Taxonomy" id="1639882"/>
    <lineage>
        <taxon>Bacteria</taxon>
        <taxon>Pseudomonadati</taxon>
        <taxon>Gemmatimonadota</taxon>
        <taxon>Longimicrobiia</taxon>
        <taxon>Longimicrobiales</taxon>
        <taxon>Longimicrobiaceae</taxon>
        <taxon>Longimicrobium</taxon>
    </lineage>
</organism>
<dbReference type="EMBL" id="JACHIA010000011">
    <property type="protein sequence ID" value="MBB6071961.1"/>
    <property type="molecule type" value="Genomic_DNA"/>
</dbReference>
<dbReference type="Gene3D" id="1.10.1670.10">
    <property type="entry name" value="Helix-hairpin-Helix base-excision DNA repair enzymes (C-terminal)"/>
    <property type="match status" value="1"/>
</dbReference>
<keyword evidence="6" id="KW-0326">Glycosidase</keyword>
<name>A0A841H1K4_9BACT</name>
<dbReference type="RefSeq" id="WP_170035985.1">
    <property type="nucleotide sequence ID" value="NZ_JABDTL010000001.1"/>
</dbReference>
<comment type="caution">
    <text evidence="8">The sequence shown here is derived from an EMBL/GenBank/DDBJ whole genome shotgun (WGS) entry which is preliminary data.</text>
</comment>
<gene>
    <name evidence="8" type="ORF">HNQ61_003621</name>
</gene>
<protein>
    <submittedName>
        <fullName evidence="8">Endonuclease-3</fullName>
        <ecNumber evidence="8">4.2.99.18</ecNumber>
    </submittedName>
</protein>
<dbReference type="PIRSF" id="PIRSF001435">
    <property type="entry name" value="Nth"/>
    <property type="match status" value="1"/>
</dbReference>
<dbReference type="GO" id="GO:0006289">
    <property type="term" value="P:nucleotide-excision repair"/>
    <property type="evidence" value="ECO:0007669"/>
    <property type="project" value="TreeGrafter"/>
</dbReference>
<evidence type="ECO:0000259" key="7">
    <source>
        <dbReference type="SMART" id="SM00478"/>
    </source>
</evidence>
<comment type="similarity">
    <text evidence="1">Belongs to the Nth/MutY family.</text>
</comment>
<evidence type="ECO:0000256" key="2">
    <source>
        <dbReference type="ARBA" id="ARBA00022763"/>
    </source>
</evidence>
<evidence type="ECO:0000313" key="9">
    <source>
        <dbReference type="Proteomes" id="UP000582837"/>
    </source>
</evidence>
<dbReference type="GO" id="GO:0006285">
    <property type="term" value="P:base-excision repair, AP site formation"/>
    <property type="evidence" value="ECO:0007669"/>
    <property type="project" value="TreeGrafter"/>
</dbReference>